<gene>
    <name evidence="2" type="ORF">DYBT9275_01855</name>
</gene>
<evidence type="ECO:0000313" key="2">
    <source>
        <dbReference type="EMBL" id="CAG4997806.1"/>
    </source>
</evidence>
<evidence type="ECO:0000313" key="3">
    <source>
        <dbReference type="Proteomes" id="UP000680038"/>
    </source>
</evidence>
<sequence>MKKIVFLLAISFFSFVSETQHSGADAIVGVWLSEEKDGKIEVYRTGNKYNGKIIWGKELMEADGKTSRKDIHNPDKKLRARSLENMVILSDFEYTGSTWENGTIYDPHSGKTYSCIIKLKGQTLEIRGFVGISLLGRTTYWKRDTE</sequence>
<reference evidence="2" key="1">
    <citation type="submission" date="2021-04" db="EMBL/GenBank/DDBJ databases">
        <authorList>
            <person name="Rodrigo-Torres L."/>
            <person name="Arahal R. D."/>
            <person name="Lucena T."/>
        </authorList>
    </citation>
    <scope>NUCLEOTIDE SEQUENCE</scope>
    <source>
        <strain evidence="2">CECT 9275</strain>
    </source>
</reference>
<dbReference type="EMBL" id="CAJRAF010000002">
    <property type="protein sequence ID" value="CAG4997806.1"/>
    <property type="molecule type" value="Genomic_DNA"/>
</dbReference>
<keyword evidence="3" id="KW-1185">Reference proteome</keyword>
<name>A0A916JB10_9BACT</name>
<organism evidence="2 3">
    <name type="scientific">Dyadobacter helix</name>
    <dbReference type="NCBI Taxonomy" id="2822344"/>
    <lineage>
        <taxon>Bacteria</taxon>
        <taxon>Pseudomonadati</taxon>
        <taxon>Bacteroidota</taxon>
        <taxon>Cytophagia</taxon>
        <taxon>Cytophagales</taxon>
        <taxon>Spirosomataceae</taxon>
        <taxon>Dyadobacter</taxon>
    </lineage>
</organism>
<dbReference type="Proteomes" id="UP000680038">
    <property type="component" value="Unassembled WGS sequence"/>
</dbReference>
<protein>
    <recommendedName>
        <fullName evidence="1">DUF2147 domain-containing protein</fullName>
    </recommendedName>
</protein>
<feature type="domain" description="DUF2147" evidence="1">
    <location>
        <begin position="29"/>
        <end position="143"/>
    </location>
</feature>
<dbReference type="Pfam" id="PF09917">
    <property type="entry name" value="DUF2147"/>
    <property type="match status" value="1"/>
</dbReference>
<proteinExistence type="predicted"/>
<evidence type="ECO:0000259" key="1">
    <source>
        <dbReference type="Pfam" id="PF09917"/>
    </source>
</evidence>
<dbReference type="RefSeq" id="WP_215238548.1">
    <property type="nucleotide sequence ID" value="NZ_CAJRAF010000002.1"/>
</dbReference>
<comment type="caution">
    <text evidence="2">The sequence shown here is derived from an EMBL/GenBank/DDBJ whole genome shotgun (WGS) entry which is preliminary data.</text>
</comment>
<dbReference type="PANTHER" id="PTHR36919">
    <property type="entry name" value="BLR1215 PROTEIN"/>
    <property type="match status" value="1"/>
</dbReference>
<dbReference type="Gene3D" id="2.40.128.520">
    <property type="match status" value="1"/>
</dbReference>
<dbReference type="InterPro" id="IPR019223">
    <property type="entry name" value="DUF2147"/>
</dbReference>
<dbReference type="PANTHER" id="PTHR36919:SF2">
    <property type="entry name" value="BLL6627 PROTEIN"/>
    <property type="match status" value="1"/>
</dbReference>
<accession>A0A916JB10</accession>
<dbReference type="AlphaFoldDB" id="A0A916JB10"/>